<name>A0A8X7U795_BRACI</name>
<accession>A0A8X7U795</accession>
<protein>
    <submittedName>
        <fullName evidence="1">Uncharacterized protein</fullName>
    </submittedName>
</protein>
<gene>
    <name evidence="1" type="ORF">Bca52824_062982</name>
</gene>
<sequence>MARMRRGLRRAGEFRRRLGGEERGFVGRKVEQHCVGSADFRKAVNFGRRRNNARSKKKQAKLHGAWGLCPV</sequence>
<evidence type="ECO:0000313" key="1">
    <source>
        <dbReference type="EMBL" id="KAG2268427.1"/>
    </source>
</evidence>
<comment type="caution">
    <text evidence="1">The sequence shown here is derived from an EMBL/GenBank/DDBJ whole genome shotgun (WGS) entry which is preliminary data.</text>
</comment>
<reference evidence="1 2" key="1">
    <citation type="submission" date="2020-02" db="EMBL/GenBank/DDBJ databases">
        <authorList>
            <person name="Ma Q."/>
            <person name="Huang Y."/>
            <person name="Song X."/>
            <person name="Pei D."/>
        </authorList>
    </citation>
    <scope>NUCLEOTIDE SEQUENCE [LARGE SCALE GENOMIC DNA]</scope>
    <source>
        <strain evidence="1">Sxm20200214</strain>
        <tissue evidence="1">Leaf</tissue>
    </source>
</reference>
<organism evidence="1 2">
    <name type="scientific">Brassica carinata</name>
    <name type="common">Ethiopian mustard</name>
    <name type="synonym">Abyssinian cabbage</name>
    <dbReference type="NCBI Taxonomy" id="52824"/>
    <lineage>
        <taxon>Eukaryota</taxon>
        <taxon>Viridiplantae</taxon>
        <taxon>Streptophyta</taxon>
        <taxon>Embryophyta</taxon>
        <taxon>Tracheophyta</taxon>
        <taxon>Spermatophyta</taxon>
        <taxon>Magnoliopsida</taxon>
        <taxon>eudicotyledons</taxon>
        <taxon>Gunneridae</taxon>
        <taxon>Pentapetalae</taxon>
        <taxon>rosids</taxon>
        <taxon>malvids</taxon>
        <taxon>Brassicales</taxon>
        <taxon>Brassicaceae</taxon>
        <taxon>Brassiceae</taxon>
        <taxon>Brassica</taxon>
    </lineage>
</organism>
<dbReference type="EMBL" id="JAAMPC010000013">
    <property type="protein sequence ID" value="KAG2268427.1"/>
    <property type="molecule type" value="Genomic_DNA"/>
</dbReference>
<evidence type="ECO:0000313" key="2">
    <source>
        <dbReference type="Proteomes" id="UP000886595"/>
    </source>
</evidence>
<keyword evidence="2" id="KW-1185">Reference proteome</keyword>
<proteinExistence type="predicted"/>
<dbReference type="AlphaFoldDB" id="A0A8X7U795"/>
<dbReference type="Proteomes" id="UP000886595">
    <property type="component" value="Unassembled WGS sequence"/>
</dbReference>